<dbReference type="RefSeq" id="WP_190350932.1">
    <property type="nucleotide sequence ID" value="NZ_JACJPY010000028.1"/>
</dbReference>
<evidence type="ECO:0000313" key="3">
    <source>
        <dbReference type="Proteomes" id="UP000631421"/>
    </source>
</evidence>
<sequence length="177" mass="19326">MEVITPILAAIKIIVDSGVLSKVGDGAIAKVGENSVDFVSNLAQRLWYVLVQKAPDTKKWGTGKEIDYQQAVIDVEAIASDPEVAKLLDEVRSLLSSNQELAAKVEALQKQIEQLTNTANNPQSTQVALEYFEAGELEGEIRQEKPQSDRQQNTEQVAARNVKVAGKAVITINQKIN</sequence>
<proteinExistence type="predicted"/>
<dbReference type="EMBL" id="JACJPY010000028">
    <property type="protein sequence ID" value="MBD2150571.1"/>
    <property type="molecule type" value="Genomic_DNA"/>
</dbReference>
<protein>
    <submittedName>
        <fullName evidence="2">Uncharacterized protein</fullName>
    </submittedName>
</protein>
<feature type="coiled-coil region" evidence="1">
    <location>
        <begin position="84"/>
        <end position="118"/>
    </location>
</feature>
<organism evidence="2 3">
    <name type="scientific">Pseudanabaena cinerea FACHB-1277</name>
    <dbReference type="NCBI Taxonomy" id="2949581"/>
    <lineage>
        <taxon>Bacteria</taxon>
        <taxon>Bacillati</taxon>
        <taxon>Cyanobacteriota</taxon>
        <taxon>Cyanophyceae</taxon>
        <taxon>Pseudanabaenales</taxon>
        <taxon>Pseudanabaenaceae</taxon>
        <taxon>Pseudanabaena</taxon>
        <taxon>Pseudanabaena cinerea</taxon>
    </lineage>
</organism>
<keyword evidence="1" id="KW-0175">Coiled coil</keyword>
<keyword evidence="3" id="KW-1185">Reference proteome</keyword>
<accession>A0A926UTM7</accession>
<dbReference type="AlphaFoldDB" id="A0A926UTM7"/>
<gene>
    <name evidence="2" type="ORF">H6F44_10625</name>
</gene>
<evidence type="ECO:0000313" key="2">
    <source>
        <dbReference type="EMBL" id="MBD2150571.1"/>
    </source>
</evidence>
<evidence type="ECO:0000256" key="1">
    <source>
        <dbReference type="SAM" id="Coils"/>
    </source>
</evidence>
<reference evidence="2" key="2">
    <citation type="submission" date="2020-08" db="EMBL/GenBank/DDBJ databases">
        <authorList>
            <person name="Chen M."/>
            <person name="Teng W."/>
            <person name="Zhao L."/>
            <person name="Hu C."/>
            <person name="Zhou Y."/>
            <person name="Han B."/>
            <person name="Song L."/>
            <person name="Shu W."/>
        </authorList>
    </citation>
    <scope>NUCLEOTIDE SEQUENCE</scope>
    <source>
        <strain evidence="2">FACHB-1277</strain>
    </source>
</reference>
<reference evidence="2" key="1">
    <citation type="journal article" date="2015" name="ISME J.">
        <title>Draft Genome Sequence of Streptomyces incarnatus NRRL8089, which Produces the Nucleoside Antibiotic Sinefungin.</title>
        <authorList>
            <person name="Oshima K."/>
            <person name="Hattori M."/>
            <person name="Shimizu H."/>
            <person name="Fukuda K."/>
            <person name="Nemoto M."/>
            <person name="Inagaki K."/>
            <person name="Tamura T."/>
        </authorList>
    </citation>
    <scope>NUCLEOTIDE SEQUENCE</scope>
    <source>
        <strain evidence="2">FACHB-1277</strain>
    </source>
</reference>
<name>A0A926UTM7_9CYAN</name>
<comment type="caution">
    <text evidence="2">The sequence shown here is derived from an EMBL/GenBank/DDBJ whole genome shotgun (WGS) entry which is preliminary data.</text>
</comment>
<dbReference type="Proteomes" id="UP000631421">
    <property type="component" value="Unassembled WGS sequence"/>
</dbReference>